<gene>
    <name evidence="3" type="ORF">F8568_001260</name>
</gene>
<dbReference type="PROSITE" id="PS50231">
    <property type="entry name" value="RICIN_B_LECTIN"/>
    <property type="match status" value="1"/>
</dbReference>
<reference evidence="3" key="1">
    <citation type="submission" date="2019-12" db="EMBL/GenBank/DDBJ databases">
        <title>Actinomadura physcomitrii sp. nov., a novel actinomycete isolated from moss [Physcomitrium sphaericum (Ludw) Fuernr].</title>
        <authorList>
            <person name="Zhuang X."/>
        </authorList>
    </citation>
    <scope>NUCLEOTIDE SEQUENCE [LARGE SCALE GENOMIC DNA]</scope>
    <source>
        <strain evidence="3">LD22</strain>
    </source>
</reference>
<dbReference type="SUPFAM" id="SSF50370">
    <property type="entry name" value="Ricin B-like lectins"/>
    <property type="match status" value="1"/>
</dbReference>
<dbReference type="AlphaFoldDB" id="A0A6I4MA96"/>
<evidence type="ECO:0000313" key="4">
    <source>
        <dbReference type="Proteomes" id="UP000462055"/>
    </source>
</evidence>
<dbReference type="CDD" id="cd23415">
    <property type="entry name" value="beta-trefoil_Ricin_AH"/>
    <property type="match status" value="1"/>
</dbReference>
<evidence type="ECO:0000313" key="3">
    <source>
        <dbReference type="EMBL" id="MVZ99035.1"/>
    </source>
</evidence>
<dbReference type="SMART" id="SM00458">
    <property type="entry name" value="RICIN"/>
    <property type="match status" value="1"/>
</dbReference>
<name>A0A6I4MA96_9ACTN</name>
<accession>A0A6I4MA96</accession>
<dbReference type="EMBL" id="WBMS02000001">
    <property type="protein sequence ID" value="MVZ99035.1"/>
    <property type="molecule type" value="Genomic_DNA"/>
</dbReference>
<comment type="caution">
    <text evidence="3">The sequence shown here is derived from an EMBL/GenBank/DDBJ whole genome shotgun (WGS) entry which is preliminary data.</text>
</comment>
<proteinExistence type="predicted"/>
<organism evidence="3 4">
    <name type="scientific">Actinomadura physcomitrii</name>
    <dbReference type="NCBI Taxonomy" id="2650748"/>
    <lineage>
        <taxon>Bacteria</taxon>
        <taxon>Bacillati</taxon>
        <taxon>Actinomycetota</taxon>
        <taxon>Actinomycetes</taxon>
        <taxon>Streptosporangiales</taxon>
        <taxon>Thermomonosporaceae</taxon>
        <taxon>Actinomadura</taxon>
    </lineage>
</organism>
<evidence type="ECO:0000256" key="1">
    <source>
        <dbReference type="SAM" id="SignalP"/>
    </source>
</evidence>
<sequence length="156" mass="16891">MEHTIMKRSIALFACGVAAASVSGLAAPHAVAEEGFVQIIHVQDNTCLHVNGASVTLEGSCGPKSAQRWDMPDKDGTIRLHDDHNVCLDSNAAGQVYARACNGGAYQSWWRSRTPLSSTWMLKDAATGRCLDGNKGAVYTSVCSKSNGYERWRFQN</sequence>
<feature type="chain" id="PRO_5038882850" description="Ricin B lectin domain-containing protein" evidence="1">
    <location>
        <begin position="27"/>
        <end position="156"/>
    </location>
</feature>
<feature type="signal peptide" evidence="1">
    <location>
        <begin position="1"/>
        <end position="26"/>
    </location>
</feature>
<dbReference type="Gene3D" id="2.80.10.50">
    <property type="match status" value="1"/>
</dbReference>
<protein>
    <recommendedName>
        <fullName evidence="2">Ricin B lectin domain-containing protein</fullName>
    </recommendedName>
</protein>
<dbReference type="InterPro" id="IPR000772">
    <property type="entry name" value="Ricin_B_lectin"/>
</dbReference>
<dbReference type="Proteomes" id="UP000462055">
    <property type="component" value="Unassembled WGS sequence"/>
</dbReference>
<evidence type="ECO:0000259" key="2">
    <source>
        <dbReference type="SMART" id="SM00458"/>
    </source>
</evidence>
<dbReference type="InterPro" id="IPR035992">
    <property type="entry name" value="Ricin_B-like_lectins"/>
</dbReference>
<dbReference type="Pfam" id="PF00652">
    <property type="entry name" value="Ricin_B_lectin"/>
    <property type="match status" value="1"/>
</dbReference>
<keyword evidence="1" id="KW-0732">Signal</keyword>
<keyword evidence="4" id="KW-1185">Reference proteome</keyword>
<feature type="domain" description="Ricin B lectin" evidence="2">
    <location>
        <begin position="34"/>
        <end position="155"/>
    </location>
</feature>